<protein>
    <submittedName>
        <fullName evidence="2">Uncharacterized protein</fullName>
    </submittedName>
</protein>
<feature type="transmembrane region" description="Helical" evidence="1">
    <location>
        <begin position="93"/>
        <end position="111"/>
    </location>
</feature>
<gene>
    <name evidence="2" type="ORF">MPH_02507</name>
</gene>
<comment type="caution">
    <text evidence="2">The sequence shown here is derived from an EMBL/GenBank/DDBJ whole genome shotgun (WGS) entry which is preliminary data.</text>
</comment>
<reference evidence="2 3" key="1">
    <citation type="journal article" date="2012" name="BMC Genomics">
        <title>Tools to kill: Genome of one of the most destructive plant pathogenic fungi Macrophomina phaseolina.</title>
        <authorList>
            <person name="Islam M.S."/>
            <person name="Haque M.S."/>
            <person name="Islam M.M."/>
            <person name="Emdad E.M."/>
            <person name="Halim A."/>
            <person name="Hossen Q.M.M."/>
            <person name="Hossain M.Z."/>
            <person name="Ahmed B."/>
            <person name="Rahim S."/>
            <person name="Rahman M.S."/>
            <person name="Alam M.M."/>
            <person name="Hou S."/>
            <person name="Wan X."/>
            <person name="Saito J.A."/>
            <person name="Alam M."/>
        </authorList>
    </citation>
    <scope>NUCLEOTIDE SEQUENCE [LARGE SCALE GENOMIC DNA]</scope>
    <source>
        <strain evidence="2 3">MS6</strain>
    </source>
</reference>
<dbReference type="InParanoid" id="K2STU5"/>
<evidence type="ECO:0000313" key="3">
    <source>
        <dbReference type="Proteomes" id="UP000007129"/>
    </source>
</evidence>
<organism evidence="2 3">
    <name type="scientific">Macrophomina phaseolina (strain MS6)</name>
    <name type="common">Charcoal rot fungus</name>
    <dbReference type="NCBI Taxonomy" id="1126212"/>
    <lineage>
        <taxon>Eukaryota</taxon>
        <taxon>Fungi</taxon>
        <taxon>Dikarya</taxon>
        <taxon>Ascomycota</taxon>
        <taxon>Pezizomycotina</taxon>
        <taxon>Dothideomycetes</taxon>
        <taxon>Dothideomycetes incertae sedis</taxon>
        <taxon>Botryosphaeriales</taxon>
        <taxon>Botryosphaeriaceae</taxon>
        <taxon>Macrophomina</taxon>
    </lineage>
</organism>
<dbReference type="EMBL" id="AHHD01000094">
    <property type="protein sequence ID" value="EKG20150.1"/>
    <property type="molecule type" value="Genomic_DNA"/>
</dbReference>
<dbReference type="PROSITE" id="PS51257">
    <property type="entry name" value="PROKAR_LIPOPROTEIN"/>
    <property type="match status" value="1"/>
</dbReference>
<name>K2STU5_MACPH</name>
<sequence length="128" mass="13971">MVRIPVADVQVRGRSYVWMVTLVSCLPFAATASAAGSLCWAVLVEIAMDMDAKYISLAAVCRCKEPISCIAGYSPQCRWSCRLGLSTITISNLAHFSFFSLIVISLSRAVIRESQPWKSYGGGMDKLV</sequence>
<keyword evidence="1" id="KW-1133">Transmembrane helix</keyword>
<dbReference type="VEuPathDB" id="FungiDB:MPH_02507"/>
<dbReference type="HOGENOM" id="CLU_1959984_0_0_1"/>
<keyword evidence="1" id="KW-0812">Transmembrane</keyword>
<proteinExistence type="predicted"/>
<dbReference type="AlphaFoldDB" id="K2STU5"/>
<keyword evidence="1" id="KW-0472">Membrane</keyword>
<dbReference type="Proteomes" id="UP000007129">
    <property type="component" value="Unassembled WGS sequence"/>
</dbReference>
<accession>K2STU5</accession>
<evidence type="ECO:0000256" key="1">
    <source>
        <dbReference type="SAM" id="Phobius"/>
    </source>
</evidence>
<evidence type="ECO:0000313" key="2">
    <source>
        <dbReference type="EMBL" id="EKG20150.1"/>
    </source>
</evidence>
<feature type="transmembrane region" description="Helical" evidence="1">
    <location>
        <begin position="16"/>
        <end position="43"/>
    </location>
</feature>